<reference evidence="7" key="1">
    <citation type="journal article" date="2019" name="Int. J. Syst. Evol. Microbiol.">
        <title>The Global Catalogue of Microorganisms (GCM) 10K type strain sequencing project: providing services to taxonomists for standard genome sequencing and annotation.</title>
        <authorList>
            <consortium name="The Broad Institute Genomics Platform"/>
            <consortium name="The Broad Institute Genome Sequencing Center for Infectious Disease"/>
            <person name="Wu L."/>
            <person name="Ma J."/>
        </authorList>
    </citation>
    <scope>NUCLEOTIDE SEQUENCE [LARGE SCALE GENOMIC DNA]</scope>
    <source>
        <strain evidence="7">JCM 18302</strain>
    </source>
</reference>
<dbReference type="InterPro" id="IPR005471">
    <property type="entry name" value="Tscrpt_reg_IclR_N"/>
</dbReference>
<evidence type="ECO:0000256" key="3">
    <source>
        <dbReference type="ARBA" id="ARBA00023163"/>
    </source>
</evidence>
<keyword evidence="2" id="KW-0238">DNA-binding</keyword>
<keyword evidence="3" id="KW-0804">Transcription</keyword>
<dbReference type="SUPFAM" id="SSF46785">
    <property type="entry name" value="Winged helix' DNA-binding domain"/>
    <property type="match status" value="1"/>
</dbReference>
<dbReference type="PANTHER" id="PTHR30136">
    <property type="entry name" value="HELIX-TURN-HELIX TRANSCRIPTIONAL REGULATOR, ICLR FAMILY"/>
    <property type="match status" value="1"/>
</dbReference>
<evidence type="ECO:0000259" key="5">
    <source>
        <dbReference type="PROSITE" id="PS51078"/>
    </source>
</evidence>
<gene>
    <name evidence="6" type="ORF">GCM10023320_36250</name>
</gene>
<name>A0ABP9NRI0_9PSEU</name>
<dbReference type="PROSITE" id="PS51078">
    <property type="entry name" value="ICLR_ED"/>
    <property type="match status" value="1"/>
</dbReference>
<dbReference type="InterPro" id="IPR029016">
    <property type="entry name" value="GAF-like_dom_sf"/>
</dbReference>
<dbReference type="Gene3D" id="1.10.10.10">
    <property type="entry name" value="Winged helix-like DNA-binding domain superfamily/Winged helix DNA-binding domain"/>
    <property type="match status" value="1"/>
</dbReference>
<organism evidence="6 7">
    <name type="scientific">Pseudonocardia adelaidensis</name>
    <dbReference type="NCBI Taxonomy" id="648754"/>
    <lineage>
        <taxon>Bacteria</taxon>
        <taxon>Bacillati</taxon>
        <taxon>Actinomycetota</taxon>
        <taxon>Actinomycetes</taxon>
        <taxon>Pseudonocardiales</taxon>
        <taxon>Pseudonocardiaceae</taxon>
        <taxon>Pseudonocardia</taxon>
    </lineage>
</organism>
<comment type="caution">
    <text evidence="6">The sequence shown here is derived from an EMBL/GenBank/DDBJ whole genome shotgun (WGS) entry which is preliminary data.</text>
</comment>
<dbReference type="PROSITE" id="PS51077">
    <property type="entry name" value="HTH_ICLR"/>
    <property type="match status" value="1"/>
</dbReference>
<keyword evidence="7" id="KW-1185">Reference proteome</keyword>
<proteinExistence type="predicted"/>
<dbReference type="Proteomes" id="UP001500804">
    <property type="component" value="Unassembled WGS sequence"/>
</dbReference>
<dbReference type="InterPro" id="IPR036390">
    <property type="entry name" value="WH_DNA-bd_sf"/>
</dbReference>
<dbReference type="InterPro" id="IPR050707">
    <property type="entry name" value="HTH_MetabolicPath_Reg"/>
</dbReference>
<dbReference type="PANTHER" id="PTHR30136:SF24">
    <property type="entry name" value="HTH-TYPE TRANSCRIPTIONAL REPRESSOR ALLR"/>
    <property type="match status" value="1"/>
</dbReference>
<evidence type="ECO:0000256" key="2">
    <source>
        <dbReference type="ARBA" id="ARBA00023125"/>
    </source>
</evidence>
<sequence>MSRAASVLAALGASTSGPMRASDLSRATGLGASTMARLLGTLEELGYVRKLPDTQGYTIGHAILALASAGLNQNPVHREARAPAQELAQRVGLSVNVAVPEGTSVIYLCHFEGHLAPKSHTMIGLTQPIHASALGKAVLLGTSEDERRELLGEGPFPRYTSHTITTHEALTRDLKTAADRGTCIEEQELALGRLCVAAPIREATGDVVAAISISGRLSVMRTQGIDALGEDVIETADRISVGLGMISAVPPRP</sequence>
<evidence type="ECO:0000313" key="6">
    <source>
        <dbReference type="EMBL" id="GAA5123891.1"/>
    </source>
</evidence>
<feature type="domain" description="IclR-ED" evidence="5">
    <location>
        <begin position="62"/>
        <end position="245"/>
    </location>
</feature>
<feature type="domain" description="HTH iclR-type" evidence="4">
    <location>
        <begin position="1"/>
        <end position="61"/>
    </location>
</feature>
<accession>A0ABP9NRI0</accession>
<evidence type="ECO:0000259" key="4">
    <source>
        <dbReference type="PROSITE" id="PS51077"/>
    </source>
</evidence>
<evidence type="ECO:0000313" key="7">
    <source>
        <dbReference type="Proteomes" id="UP001500804"/>
    </source>
</evidence>
<dbReference type="InterPro" id="IPR036388">
    <property type="entry name" value="WH-like_DNA-bd_sf"/>
</dbReference>
<dbReference type="Pfam" id="PF09339">
    <property type="entry name" value="HTH_IclR"/>
    <property type="match status" value="1"/>
</dbReference>
<dbReference type="Gene3D" id="3.30.450.40">
    <property type="match status" value="1"/>
</dbReference>
<dbReference type="SUPFAM" id="SSF55781">
    <property type="entry name" value="GAF domain-like"/>
    <property type="match status" value="1"/>
</dbReference>
<protein>
    <submittedName>
        <fullName evidence="6">IclR family transcriptional regulator</fullName>
    </submittedName>
</protein>
<dbReference type="Pfam" id="PF01614">
    <property type="entry name" value="IclR_C"/>
    <property type="match status" value="1"/>
</dbReference>
<dbReference type="InterPro" id="IPR014757">
    <property type="entry name" value="Tscrpt_reg_IclR_C"/>
</dbReference>
<evidence type="ECO:0000256" key="1">
    <source>
        <dbReference type="ARBA" id="ARBA00023015"/>
    </source>
</evidence>
<dbReference type="SMART" id="SM00346">
    <property type="entry name" value="HTH_ICLR"/>
    <property type="match status" value="1"/>
</dbReference>
<dbReference type="EMBL" id="BAABJO010000012">
    <property type="protein sequence ID" value="GAA5123891.1"/>
    <property type="molecule type" value="Genomic_DNA"/>
</dbReference>
<keyword evidence="1" id="KW-0805">Transcription regulation</keyword>